<dbReference type="Ensembl" id="ENSSAUT00010003871.1">
    <property type="protein sequence ID" value="ENSSAUP00010003579.1"/>
    <property type="gene ID" value="ENSSAUG00010001100.1"/>
</dbReference>
<evidence type="ECO:0000256" key="8">
    <source>
        <dbReference type="ARBA" id="ARBA00023242"/>
    </source>
</evidence>
<reference evidence="12" key="3">
    <citation type="submission" date="2025-09" db="UniProtKB">
        <authorList>
            <consortium name="Ensembl"/>
        </authorList>
    </citation>
    <scope>IDENTIFICATION</scope>
</reference>
<dbReference type="InterPro" id="IPR037624">
    <property type="entry name" value="Nup133-like"/>
</dbReference>
<proteinExistence type="inferred from homology"/>
<dbReference type="FunFam" id="2.130.10.10:FF:000238">
    <property type="entry name" value="Nuclear pore complex protein Nup133"/>
    <property type="match status" value="1"/>
</dbReference>
<dbReference type="Pfam" id="PF03177">
    <property type="entry name" value="Nucleoporin_C"/>
    <property type="match status" value="1"/>
</dbReference>
<protein>
    <submittedName>
        <fullName evidence="12">Nucleoporin 133</fullName>
    </submittedName>
</protein>
<sequence>ACLAPAPPRAPAAGSRAGPPGGRASPERPAVCCSPRAGQKTVLLSHVSPTRSTPTRVQSHAAAESINYDVQTFGSSLPVKVMEALTMADADDQISVKVNESGWAWMVCGEKLIIWKICQTAVAKLSVCKELQLPSSEYNYTADLVAVTSAAPLESAGVQSISVLAVAVEGTARLWPSLAKEGNYTETDVDLGDLCNFVIAVRGGSFILSSEKNRLLRASVDSSGKLQYRALLQGQGMLSGIGRRVSSLFGILAPPANDTLHSVLWVGGASCLYTLTSSSLSKWELDDSYEHQILSWDAQRALTESIADAIWGSESNYEEMKEGANVTYLDMKLSQAGLVVLAAAWHPSDSPCLAYFCLVTLQESGAAISDQFTVEVTKYNPPFQEALQNTRLVLPQTPGCTAFLYNEELVFACSTGTGRGGQPDEKISFNSPGDRVRGGGCCANLPVFFSQNSGLLAVVARESASILPETMEDSLFSSLNAGPETPTRSEPVAQEDKTKLLKTAFLQFCRNDLVGAQTVTDDLFPADGDADEGAELDGVVTRINLDLVDDYPASDPRWAESVPDESAGFPLTSLIILHQLEDKMKAHGCFMDFLLQVGLLDRLGQVTVRSSPMATRLLLCEHAEKLQAAMVLKNHHTKHPELVNRAINIALQRNNAAVPPSLTAADVFFREVSQISSVFDCLLEEEERSLKENTVDSVQWAQVVLTVNNIIKDSLQAAGQYRDTKASMYRASESTAAEPEYIPWTASGGVGGVRTVISRQHEIILRSVYPHADSELRSALCEQLVALLDIYLSGYVAQLTSLQQQRPPGAQQERYNNLEMEYSQRRSELLAPLLDLGQYQWVAALAEKYCDFDILVQMCEQTDNQSRLQHYMTKFADQNFADFLFRWYMEKGKRGKLLSQPVAQHQQLASFLQSHQHLSWLHHIHVHDYSSAHRTLYSQANMESRYFVKKKTLLALSKLTVLASDLPEEQFNKKVDAVHLRRQQTSQRVRLQKGSGSAGVRRRGNSPGVFEVRPVELVTVNCG</sequence>
<evidence type="ECO:0000256" key="2">
    <source>
        <dbReference type="ARBA" id="ARBA00005569"/>
    </source>
</evidence>
<dbReference type="PANTHER" id="PTHR13405">
    <property type="entry name" value="NUCLEAR PORE COMPLEX PROTEIN NUP133"/>
    <property type="match status" value="1"/>
</dbReference>
<dbReference type="GeneTree" id="ENSGT00390000011529"/>
<name>A0A671TNR0_SPAAU</name>
<dbReference type="InterPro" id="IPR015943">
    <property type="entry name" value="WD40/YVTN_repeat-like_dom_sf"/>
</dbReference>
<gene>
    <name evidence="12" type="primary">NUP133</name>
    <name evidence="12" type="synonym">nup133</name>
</gene>
<feature type="compositionally biased region" description="Pro residues" evidence="9">
    <location>
        <begin position="1"/>
        <end position="10"/>
    </location>
</feature>
<evidence type="ECO:0000256" key="6">
    <source>
        <dbReference type="ARBA" id="ARBA00023010"/>
    </source>
</evidence>
<reference evidence="12" key="2">
    <citation type="submission" date="2025-08" db="UniProtKB">
        <authorList>
            <consortium name="Ensembl"/>
        </authorList>
    </citation>
    <scope>IDENTIFICATION</scope>
</reference>
<keyword evidence="7" id="KW-0906">Nuclear pore complex</keyword>
<evidence type="ECO:0000313" key="12">
    <source>
        <dbReference type="Ensembl" id="ENSSAUP00010003579.1"/>
    </source>
</evidence>
<evidence type="ECO:0000259" key="11">
    <source>
        <dbReference type="Pfam" id="PF08801"/>
    </source>
</evidence>
<feature type="compositionally biased region" description="Low complexity" evidence="9">
    <location>
        <begin position="11"/>
        <end position="30"/>
    </location>
</feature>
<feature type="domain" description="Nucleoporin Nup133/Nup155-like C-terminal" evidence="10">
    <location>
        <begin position="781"/>
        <end position="983"/>
    </location>
</feature>
<accession>A0A671TNR0</accession>
<dbReference type="Pfam" id="PF08801">
    <property type="entry name" value="Nucleoporin_N"/>
    <property type="match status" value="1"/>
</dbReference>
<evidence type="ECO:0000256" key="9">
    <source>
        <dbReference type="SAM" id="MobiDB-lite"/>
    </source>
</evidence>
<dbReference type="GO" id="GO:0016973">
    <property type="term" value="P:poly(A)+ mRNA export from nucleus"/>
    <property type="evidence" value="ECO:0007669"/>
    <property type="project" value="TreeGrafter"/>
</dbReference>
<evidence type="ECO:0000313" key="13">
    <source>
        <dbReference type="Proteomes" id="UP000472265"/>
    </source>
</evidence>
<reference evidence="12" key="1">
    <citation type="submission" date="2021-04" db="EMBL/GenBank/DDBJ databases">
        <authorList>
            <consortium name="Wellcome Sanger Institute Data Sharing"/>
        </authorList>
    </citation>
    <scope>NUCLEOTIDE SEQUENCE [LARGE SCALE GENOMIC DNA]</scope>
</reference>
<dbReference type="InterPro" id="IPR014908">
    <property type="entry name" value="Nucleoporin_Nup133/Nup155_N"/>
</dbReference>
<keyword evidence="5" id="KW-0653">Protein transport</keyword>
<feature type="domain" description="Nucleoporin Nup133/Nup155-like N-terminal" evidence="11">
    <location>
        <begin position="75"/>
        <end position="415"/>
    </location>
</feature>
<comment type="subcellular location">
    <subcellularLocation>
        <location evidence="1">Nucleus</location>
        <location evidence="1">Nuclear pore complex</location>
    </subcellularLocation>
</comment>
<keyword evidence="6" id="KW-0811">Translocation</keyword>
<organism evidence="12 13">
    <name type="scientific">Sparus aurata</name>
    <name type="common">Gilthead sea bream</name>
    <dbReference type="NCBI Taxonomy" id="8175"/>
    <lineage>
        <taxon>Eukaryota</taxon>
        <taxon>Metazoa</taxon>
        <taxon>Chordata</taxon>
        <taxon>Craniata</taxon>
        <taxon>Vertebrata</taxon>
        <taxon>Euteleostomi</taxon>
        <taxon>Actinopterygii</taxon>
        <taxon>Neopterygii</taxon>
        <taxon>Teleostei</taxon>
        <taxon>Neoteleostei</taxon>
        <taxon>Acanthomorphata</taxon>
        <taxon>Eupercaria</taxon>
        <taxon>Spariformes</taxon>
        <taxon>Sparidae</taxon>
        <taxon>Sparus</taxon>
    </lineage>
</organism>
<evidence type="ECO:0000256" key="1">
    <source>
        <dbReference type="ARBA" id="ARBA00004567"/>
    </source>
</evidence>
<dbReference type="SUPFAM" id="SSF117289">
    <property type="entry name" value="Nucleoporin domain"/>
    <property type="match status" value="1"/>
</dbReference>
<dbReference type="Gene3D" id="2.130.10.10">
    <property type="entry name" value="YVTN repeat-like/Quinoprotein amine dehydrogenase"/>
    <property type="match status" value="1"/>
</dbReference>
<dbReference type="Proteomes" id="UP000472265">
    <property type="component" value="Chromosome 1"/>
</dbReference>
<evidence type="ECO:0000256" key="3">
    <source>
        <dbReference type="ARBA" id="ARBA00022448"/>
    </source>
</evidence>
<evidence type="ECO:0000259" key="10">
    <source>
        <dbReference type="Pfam" id="PF03177"/>
    </source>
</evidence>
<dbReference type="PANTHER" id="PTHR13405:SF11">
    <property type="entry name" value="NUCLEAR PORE COMPLEX PROTEIN NUP133"/>
    <property type="match status" value="1"/>
</dbReference>
<keyword evidence="4" id="KW-0509">mRNA transport</keyword>
<keyword evidence="3" id="KW-0813">Transport</keyword>
<dbReference type="GO" id="GO:0000972">
    <property type="term" value="P:transcription-dependent tethering of RNA polymerase II gene DNA at nuclear periphery"/>
    <property type="evidence" value="ECO:0007669"/>
    <property type="project" value="TreeGrafter"/>
</dbReference>
<evidence type="ECO:0000256" key="5">
    <source>
        <dbReference type="ARBA" id="ARBA00022927"/>
    </source>
</evidence>
<feature type="region of interest" description="Disordered" evidence="9">
    <location>
        <begin position="1"/>
        <end position="31"/>
    </location>
</feature>
<keyword evidence="13" id="KW-1185">Reference proteome</keyword>
<dbReference type="GO" id="GO:0006606">
    <property type="term" value="P:protein import into nucleus"/>
    <property type="evidence" value="ECO:0007669"/>
    <property type="project" value="TreeGrafter"/>
</dbReference>
<evidence type="ECO:0000256" key="4">
    <source>
        <dbReference type="ARBA" id="ARBA00022816"/>
    </source>
</evidence>
<dbReference type="AlphaFoldDB" id="A0A671TNR0"/>
<keyword evidence="8" id="KW-0539">Nucleus</keyword>
<comment type="similarity">
    <text evidence="2">Belongs to the nucleoporin Nup133 family.</text>
</comment>
<evidence type="ECO:0000256" key="7">
    <source>
        <dbReference type="ARBA" id="ARBA00023132"/>
    </source>
</evidence>
<dbReference type="Gene3D" id="1.20.58.1380">
    <property type="match status" value="1"/>
</dbReference>
<dbReference type="GO" id="GO:0017056">
    <property type="term" value="F:structural constituent of nuclear pore"/>
    <property type="evidence" value="ECO:0007669"/>
    <property type="project" value="InterPro"/>
</dbReference>
<dbReference type="InterPro" id="IPR007187">
    <property type="entry name" value="Nucleoporin_Nup133/Nup155_C"/>
</dbReference>
<dbReference type="GO" id="GO:0031080">
    <property type="term" value="C:nuclear pore outer ring"/>
    <property type="evidence" value="ECO:0007669"/>
    <property type="project" value="TreeGrafter"/>
</dbReference>